<dbReference type="InterPro" id="IPR011009">
    <property type="entry name" value="Kinase-like_dom_sf"/>
</dbReference>
<dbReference type="Gene3D" id="2.115.10.20">
    <property type="entry name" value="Glycosyl hydrolase domain, family 43"/>
    <property type="match status" value="1"/>
</dbReference>
<evidence type="ECO:0000313" key="11">
    <source>
        <dbReference type="Proteomes" id="UP001157418"/>
    </source>
</evidence>
<dbReference type="SUPFAM" id="SSF56112">
    <property type="entry name" value="Protein kinase-like (PK-like)"/>
    <property type="match status" value="1"/>
</dbReference>
<comment type="caution">
    <text evidence="10">The sequence shown here is derived from an EMBL/GenBank/DDBJ whole genome shotgun (WGS) entry which is preliminary data.</text>
</comment>
<dbReference type="InterPro" id="IPR051175">
    <property type="entry name" value="CLK_kinases"/>
</dbReference>
<dbReference type="GO" id="GO:0005524">
    <property type="term" value="F:ATP binding"/>
    <property type="evidence" value="ECO:0007669"/>
    <property type="project" value="UniProtKB-KW"/>
</dbReference>
<dbReference type="Pfam" id="PF00251">
    <property type="entry name" value="Glyco_hydro_32N"/>
    <property type="match status" value="1"/>
</dbReference>
<dbReference type="Gene3D" id="3.30.200.20">
    <property type="entry name" value="Phosphorylase Kinase, domain 1"/>
    <property type="match status" value="1"/>
</dbReference>
<dbReference type="GO" id="GO:0005634">
    <property type="term" value="C:nucleus"/>
    <property type="evidence" value="ECO:0007669"/>
    <property type="project" value="TreeGrafter"/>
</dbReference>
<evidence type="ECO:0000256" key="5">
    <source>
        <dbReference type="ARBA" id="ARBA00022777"/>
    </source>
</evidence>
<dbReference type="PANTHER" id="PTHR45646:SF11">
    <property type="entry name" value="SERINE_THREONINE-PROTEIN KINASE DOA"/>
    <property type="match status" value="1"/>
</dbReference>
<keyword evidence="6" id="KW-0378">Hydrolase</keyword>
<evidence type="ECO:0000256" key="2">
    <source>
        <dbReference type="ARBA" id="ARBA00022527"/>
    </source>
</evidence>
<comment type="similarity">
    <text evidence="1">Belongs to the glycosyl hydrolase 32 family.</text>
</comment>
<dbReference type="SUPFAM" id="SSF75005">
    <property type="entry name" value="Arabinanase/levansucrase/invertase"/>
    <property type="match status" value="1"/>
</dbReference>
<proteinExistence type="inferred from homology"/>
<dbReference type="InterPro" id="IPR013148">
    <property type="entry name" value="Glyco_hydro_32_N"/>
</dbReference>
<evidence type="ECO:0000256" key="4">
    <source>
        <dbReference type="ARBA" id="ARBA00022741"/>
    </source>
</evidence>
<evidence type="ECO:0000256" key="7">
    <source>
        <dbReference type="ARBA" id="ARBA00022840"/>
    </source>
</evidence>
<evidence type="ECO:0000256" key="1">
    <source>
        <dbReference type="ARBA" id="ARBA00009902"/>
    </source>
</evidence>
<reference evidence="10 11" key="1">
    <citation type="submission" date="2022-01" db="EMBL/GenBank/DDBJ databases">
        <authorList>
            <person name="Xiong W."/>
            <person name="Schranz E."/>
        </authorList>
    </citation>
    <scope>NUCLEOTIDE SEQUENCE [LARGE SCALE GENOMIC DNA]</scope>
</reference>
<protein>
    <recommendedName>
        <fullName evidence="9">Glycosyl hydrolase family 32 N-terminal domain-containing protein</fullName>
    </recommendedName>
</protein>
<evidence type="ECO:0000313" key="10">
    <source>
        <dbReference type="EMBL" id="CAH1434896.1"/>
    </source>
</evidence>
<accession>A0AAU9NA19</accession>
<dbReference type="PANTHER" id="PTHR45646">
    <property type="entry name" value="SERINE/THREONINE-PROTEIN KINASE DOA-RELATED"/>
    <property type="match status" value="1"/>
</dbReference>
<keyword evidence="4" id="KW-0547">Nucleotide-binding</keyword>
<organism evidence="10 11">
    <name type="scientific">Lactuca virosa</name>
    <dbReference type="NCBI Taxonomy" id="75947"/>
    <lineage>
        <taxon>Eukaryota</taxon>
        <taxon>Viridiplantae</taxon>
        <taxon>Streptophyta</taxon>
        <taxon>Embryophyta</taxon>
        <taxon>Tracheophyta</taxon>
        <taxon>Spermatophyta</taxon>
        <taxon>Magnoliopsida</taxon>
        <taxon>eudicotyledons</taxon>
        <taxon>Gunneridae</taxon>
        <taxon>Pentapetalae</taxon>
        <taxon>asterids</taxon>
        <taxon>campanulids</taxon>
        <taxon>Asterales</taxon>
        <taxon>Asteraceae</taxon>
        <taxon>Cichorioideae</taxon>
        <taxon>Cichorieae</taxon>
        <taxon>Lactucinae</taxon>
        <taxon>Lactuca</taxon>
    </lineage>
</organism>
<keyword evidence="2" id="KW-0723">Serine/threonine-protein kinase</keyword>
<gene>
    <name evidence="10" type="ORF">LVIROSA_LOCUS21376</name>
</gene>
<dbReference type="InterPro" id="IPR023296">
    <property type="entry name" value="Glyco_hydro_beta-prop_sf"/>
</dbReference>
<keyword evidence="11" id="KW-1185">Reference proteome</keyword>
<sequence length="196" mass="23301">MIMRDIIHYTYNLGENLTPRYKILSKMGEGTFGRVLECWDRETHGYVAIKVVRSIRKYSDVAMIEVDVLEQLAKNHKGRSHCVQILNWFDYRNHICILSNGKEVSDTSHIMPLYRDPSPKNQPRRPYFHLRPPKNWLNGPMYYKRVYHLFYQYNPYGAIFNKTILWGHSVSHDLVNWIHLKNAIVPTKSFDINSCW</sequence>
<evidence type="ECO:0000256" key="6">
    <source>
        <dbReference type="ARBA" id="ARBA00022801"/>
    </source>
</evidence>
<keyword evidence="3" id="KW-0808">Transferase</keyword>
<evidence type="ECO:0000259" key="9">
    <source>
        <dbReference type="Pfam" id="PF00251"/>
    </source>
</evidence>
<feature type="domain" description="Glycosyl hydrolase family 32 N-terminal" evidence="9">
    <location>
        <begin position="129"/>
        <end position="196"/>
    </location>
</feature>
<keyword evidence="8" id="KW-0326">Glycosidase</keyword>
<name>A0AAU9NA19_9ASTR</name>
<evidence type="ECO:0000256" key="8">
    <source>
        <dbReference type="ARBA" id="ARBA00023295"/>
    </source>
</evidence>
<dbReference type="GO" id="GO:0016798">
    <property type="term" value="F:hydrolase activity, acting on glycosyl bonds"/>
    <property type="evidence" value="ECO:0007669"/>
    <property type="project" value="UniProtKB-KW"/>
</dbReference>
<keyword evidence="5" id="KW-0418">Kinase</keyword>
<evidence type="ECO:0000256" key="3">
    <source>
        <dbReference type="ARBA" id="ARBA00022679"/>
    </source>
</evidence>
<dbReference type="Proteomes" id="UP001157418">
    <property type="component" value="Unassembled WGS sequence"/>
</dbReference>
<keyword evidence="7" id="KW-0067">ATP-binding</keyword>
<dbReference type="EMBL" id="CAKMRJ010004036">
    <property type="protein sequence ID" value="CAH1434896.1"/>
    <property type="molecule type" value="Genomic_DNA"/>
</dbReference>
<dbReference type="GO" id="GO:0004674">
    <property type="term" value="F:protein serine/threonine kinase activity"/>
    <property type="evidence" value="ECO:0007669"/>
    <property type="project" value="UniProtKB-KW"/>
</dbReference>
<dbReference type="AlphaFoldDB" id="A0AAU9NA19"/>